<evidence type="ECO:0000256" key="2">
    <source>
        <dbReference type="ARBA" id="ARBA00008954"/>
    </source>
</evidence>
<keyword evidence="8 12" id="KW-0663">Pyridoxal phosphate</keyword>
<dbReference type="Gene3D" id="3.40.640.10">
    <property type="entry name" value="Type I PLP-dependent aspartate aminotransferase-like (Major domain)"/>
    <property type="match status" value="1"/>
</dbReference>
<evidence type="ECO:0000256" key="3">
    <source>
        <dbReference type="ARBA" id="ARBA00011839"/>
    </source>
</evidence>
<evidence type="ECO:0000256" key="4">
    <source>
        <dbReference type="ARBA" id="ARBA00012912"/>
    </source>
</evidence>
<accession>A0A9P5KT81</accession>
<dbReference type="GO" id="GO:0034386">
    <property type="term" value="F:4-aminobutyrate:2-oxoglutarate transaminase activity"/>
    <property type="evidence" value="ECO:0007669"/>
    <property type="project" value="UniProtKB-EC"/>
</dbReference>
<reference evidence="13" key="2">
    <citation type="submission" date="2020-01" db="EMBL/GenBank/DDBJ databases">
        <authorList>
            <person name="Perkins V."/>
            <person name="Lessard M.-H."/>
            <person name="Dugat-Bony E."/>
            <person name="Frenette M."/>
            <person name="Labrie S."/>
        </authorList>
    </citation>
    <scope>NUCLEOTIDE SEQUENCE</scope>
    <source>
        <strain evidence="13">LMA-70</strain>
    </source>
</reference>
<evidence type="ECO:0000313" key="14">
    <source>
        <dbReference type="Proteomes" id="UP000750522"/>
    </source>
</evidence>
<dbReference type="AlphaFoldDB" id="A0A9P5KT81"/>
<evidence type="ECO:0000256" key="5">
    <source>
        <dbReference type="ARBA" id="ARBA00018543"/>
    </source>
</evidence>
<comment type="similarity">
    <text evidence="2 12">Belongs to the class-III pyridoxal-phosphate-dependent aminotransferase family.</text>
</comment>
<dbReference type="EMBL" id="QQZK01000075">
    <property type="protein sequence ID" value="KAF5098314.1"/>
    <property type="molecule type" value="Genomic_DNA"/>
</dbReference>
<evidence type="ECO:0000256" key="1">
    <source>
        <dbReference type="ARBA" id="ARBA00001933"/>
    </source>
</evidence>
<dbReference type="InterPro" id="IPR015421">
    <property type="entry name" value="PyrdxlP-dep_Trfase_major"/>
</dbReference>
<evidence type="ECO:0000256" key="12">
    <source>
        <dbReference type="RuleBase" id="RU003560"/>
    </source>
</evidence>
<organism evidence="13 14">
    <name type="scientific">Geotrichum candidum</name>
    <name type="common">Oospora lactis</name>
    <name type="synonym">Dipodascus geotrichum</name>
    <dbReference type="NCBI Taxonomy" id="1173061"/>
    <lineage>
        <taxon>Eukaryota</taxon>
        <taxon>Fungi</taxon>
        <taxon>Dikarya</taxon>
        <taxon>Ascomycota</taxon>
        <taxon>Saccharomycotina</taxon>
        <taxon>Dipodascomycetes</taxon>
        <taxon>Dipodascales</taxon>
        <taxon>Dipodascaceae</taxon>
        <taxon>Geotrichum</taxon>
    </lineage>
</organism>
<evidence type="ECO:0000256" key="8">
    <source>
        <dbReference type="ARBA" id="ARBA00022898"/>
    </source>
</evidence>
<evidence type="ECO:0000256" key="7">
    <source>
        <dbReference type="ARBA" id="ARBA00022679"/>
    </source>
</evidence>
<evidence type="ECO:0000256" key="9">
    <source>
        <dbReference type="ARBA" id="ARBA00030204"/>
    </source>
</evidence>
<proteinExistence type="inferred from homology"/>
<dbReference type="Pfam" id="PF00202">
    <property type="entry name" value="Aminotran_3"/>
    <property type="match status" value="1"/>
</dbReference>
<dbReference type="InterPro" id="IPR004631">
    <property type="entry name" value="4NH2But_aminotransferase_euk"/>
</dbReference>
<evidence type="ECO:0000313" key="13">
    <source>
        <dbReference type="EMBL" id="KAF5098314.1"/>
    </source>
</evidence>
<dbReference type="Gene3D" id="3.90.1150.10">
    <property type="entry name" value="Aspartate Aminotransferase, domain 1"/>
    <property type="match status" value="1"/>
</dbReference>
<dbReference type="CDD" id="cd00610">
    <property type="entry name" value="OAT_like"/>
    <property type="match status" value="1"/>
</dbReference>
<reference evidence="13" key="1">
    <citation type="journal article" date="2020" name="Front. Microbiol.">
        <title>Phenotypic and Genetic Characterization of the Cheese Ripening Yeast Geotrichum candidum.</title>
        <authorList>
            <person name="Perkins V."/>
            <person name="Vignola S."/>
            <person name="Lessard M.H."/>
            <person name="Plante P.L."/>
            <person name="Corbeil J."/>
            <person name="Dugat-Bony E."/>
            <person name="Frenette M."/>
            <person name="Labrie S."/>
        </authorList>
    </citation>
    <scope>NUCLEOTIDE SEQUENCE</scope>
    <source>
        <strain evidence="13">LMA-70</strain>
    </source>
</reference>
<dbReference type="InterPro" id="IPR005814">
    <property type="entry name" value="Aminotrans_3"/>
</dbReference>
<sequence>MLRLARSAAFTARVARPVRSTRGLASLAETYYPNEPTVPVIKTELPGPENKKAIEKLSKVFDTRAAYYVADYYKSNGNYIVDVDGNTFLDVYAQISSIALGYNNPALIEAAKSDQNINAIVNRPALGNFPSSDYADILAEGLLAGAPPGLDKVWTDLSGSGANETAYKAAFMYKRAKERGYNTPFSEEEIASSMVNSSPGSPQMSILSFETAFHGRLFGSLSTTRSKPIHKLDIPAFDWPTAPFPKLKYPLEENVEANAAEEKRCLEQVEKTIKSWHNPVAAVVVEPIQSEGGDNHASPAFFKGLQEITKRNDVLFIVDEVQTGVGATGKFWAHEHWNLPTPPDIMTFSKKAQAAGYYFSNPELTPNQPYRQFNTWCGDPSKAIVARTIFQEIIKNDLVAQTAKVGDYMYGKLEALATKYPKDIVNLRGKNQGTFIAWDAESPAARDQFLKDCRANGLNIGGCGARGIRLRPALVFEKKHTDLFISIVEKVLSK</sequence>
<keyword evidence="7" id="KW-0808">Transferase</keyword>
<comment type="catalytic activity">
    <reaction evidence="11">
        <text>4-aminobutanoate + 2-oxoglutarate = succinate semialdehyde + L-glutamate</text>
        <dbReference type="Rhea" id="RHEA:23352"/>
        <dbReference type="ChEBI" id="CHEBI:16810"/>
        <dbReference type="ChEBI" id="CHEBI:29985"/>
        <dbReference type="ChEBI" id="CHEBI:57706"/>
        <dbReference type="ChEBI" id="CHEBI:59888"/>
        <dbReference type="EC" id="2.6.1.19"/>
    </reaction>
</comment>
<evidence type="ECO:0000256" key="6">
    <source>
        <dbReference type="ARBA" id="ARBA00022576"/>
    </source>
</evidence>
<dbReference type="FunFam" id="3.40.640.10:FF:000029">
    <property type="entry name" value="4-aminobutyrate aminotransferase, mitochondrial"/>
    <property type="match status" value="1"/>
</dbReference>
<dbReference type="SUPFAM" id="SSF53383">
    <property type="entry name" value="PLP-dependent transferases"/>
    <property type="match status" value="1"/>
</dbReference>
<dbReference type="PROSITE" id="PS00600">
    <property type="entry name" value="AA_TRANSFER_CLASS_3"/>
    <property type="match status" value="1"/>
</dbReference>
<dbReference type="InterPro" id="IPR049704">
    <property type="entry name" value="Aminotrans_3_PPA_site"/>
</dbReference>
<dbReference type="GO" id="GO:0030170">
    <property type="term" value="F:pyridoxal phosphate binding"/>
    <property type="evidence" value="ECO:0007669"/>
    <property type="project" value="InterPro"/>
</dbReference>
<gene>
    <name evidence="13" type="ORF">DV451_003429</name>
</gene>
<dbReference type="GO" id="GO:0009450">
    <property type="term" value="P:gamma-aminobutyric acid catabolic process"/>
    <property type="evidence" value="ECO:0007669"/>
    <property type="project" value="TreeGrafter"/>
</dbReference>
<dbReference type="PIRSF" id="PIRSF000521">
    <property type="entry name" value="Transaminase_4ab_Lys_Orn"/>
    <property type="match status" value="1"/>
</dbReference>
<comment type="cofactor">
    <cofactor evidence="1">
        <name>pyridoxal 5'-phosphate</name>
        <dbReference type="ChEBI" id="CHEBI:597326"/>
    </cofactor>
</comment>
<dbReference type="InterPro" id="IPR015422">
    <property type="entry name" value="PyrdxlP-dep_Trfase_small"/>
</dbReference>
<dbReference type="EC" id="2.6.1.19" evidence="4"/>
<protein>
    <recommendedName>
        <fullName evidence="5">4-aminobutyrate aminotransferase</fullName>
        <ecNumber evidence="4">2.6.1.19</ecNumber>
    </recommendedName>
    <alternativeName>
        <fullName evidence="10">GABA aminotransferase</fullName>
    </alternativeName>
    <alternativeName>
        <fullName evidence="9">Gamma-amino-N-butyrate transaminase</fullName>
    </alternativeName>
</protein>
<comment type="subunit">
    <text evidence="3">Homodimer and homotetramer.</text>
</comment>
<dbReference type="Proteomes" id="UP000750522">
    <property type="component" value="Unassembled WGS sequence"/>
</dbReference>
<evidence type="ECO:0000256" key="10">
    <source>
        <dbReference type="ARBA" id="ARBA00031787"/>
    </source>
</evidence>
<dbReference type="PANTHER" id="PTHR43206">
    <property type="entry name" value="AMINOTRANSFERASE"/>
    <property type="match status" value="1"/>
</dbReference>
<dbReference type="GO" id="GO:0005739">
    <property type="term" value="C:mitochondrion"/>
    <property type="evidence" value="ECO:0007669"/>
    <property type="project" value="TreeGrafter"/>
</dbReference>
<dbReference type="NCBIfam" id="TIGR00699">
    <property type="entry name" value="GABAtrns_euk"/>
    <property type="match status" value="1"/>
</dbReference>
<keyword evidence="6" id="KW-0032">Aminotransferase</keyword>
<evidence type="ECO:0000256" key="11">
    <source>
        <dbReference type="ARBA" id="ARBA00048021"/>
    </source>
</evidence>
<dbReference type="InterPro" id="IPR015424">
    <property type="entry name" value="PyrdxlP-dep_Trfase"/>
</dbReference>
<dbReference type="PANTHER" id="PTHR43206:SF1">
    <property type="entry name" value="4-AMINOBUTYRATE AMINOTRANSFERASE, MITOCHONDRIAL"/>
    <property type="match status" value="1"/>
</dbReference>
<name>A0A9P5KT81_GEOCN</name>
<comment type="caution">
    <text evidence="13">The sequence shown here is derived from an EMBL/GenBank/DDBJ whole genome shotgun (WGS) entry which is preliminary data.</text>
</comment>